<evidence type="ECO:0000313" key="1">
    <source>
        <dbReference type="EMBL" id="PVM85926.1"/>
    </source>
</evidence>
<protein>
    <submittedName>
        <fullName evidence="1">Uncharacterized protein</fullName>
    </submittedName>
</protein>
<organism evidence="1 2">
    <name type="scientific">Caulobacter endophyticus</name>
    <dbReference type="NCBI Taxonomy" id="2172652"/>
    <lineage>
        <taxon>Bacteria</taxon>
        <taxon>Pseudomonadati</taxon>
        <taxon>Pseudomonadota</taxon>
        <taxon>Alphaproteobacteria</taxon>
        <taxon>Caulobacterales</taxon>
        <taxon>Caulobacteraceae</taxon>
        <taxon>Caulobacter</taxon>
    </lineage>
</organism>
<dbReference type="AlphaFoldDB" id="A0A2T9JQL5"/>
<comment type="caution">
    <text evidence="1">The sequence shown here is derived from an EMBL/GenBank/DDBJ whole genome shotgun (WGS) entry which is preliminary data.</text>
</comment>
<name>A0A2T9JQL5_9CAUL</name>
<accession>A0A2T9JQL5</accession>
<evidence type="ECO:0000313" key="2">
    <source>
        <dbReference type="Proteomes" id="UP000245073"/>
    </source>
</evidence>
<keyword evidence="2" id="KW-1185">Reference proteome</keyword>
<reference evidence="1 2" key="1">
    <citation type="submission" date="2018-04" db="EMBL/GenBank/DDBJ databases">
        <title>The genome sequence of Caulobacter sp. 744.</title>
        <authorList>
            <person name="Gao J."/>
            <person name="Sun J."/>
        </authorList>
    </citation>
    <scope>NUCLEOTIDE SEQUENCE [LARGE SCALE GENOMIC DNA]</scope>
    <source>
        <strain evidence="1 2">774</strain>
    </source>
</reference>
<dbReference type="Proteomes" id="UP000245073">
    <property type="component" value="Unassembled WGS sequence"/>
</dbReference>
<dbReference type="OrthoDB" id="8376962at2"/>
<dbReference type="EMBL" id="QDKQ01000057">
    <property type="protein sequence ID" value="PVM85926.1"/>
    <property type="molecule type" value="Genomic_DNA"/>
</dbReference>
<proteinExistence type="predicted"/>
<dbReference type="RefSeq" id="WP_109102070.1">
    <property type="nucleotide sequence ID" value="NZ_QDKQ01000057.1"/>
</dbReference>
<sequence>MTPELASLMAKKIHVDDSLPGQPPREPPPFHEWGDLPFWVSAFDHWLSREEYIAALFVNFPGAVREGVLADYLEGERRLEAYYAELAREGAYVWQGVRRGFRFMPASSGRLSRIIRDSLRERRSMDIYFVATPVRVIGGWNRTDAILPASEAVRETAAAAARRHGVFVLT</sequence>
<gene>
    <name evidence="1" type="ORF">DDF67_17180</name>
</gene>